<dbReference type="InterPro" id="IPR001867">
    <property type="entry name" value="OmpR/PhoB-type_DNA-bd"/>
</dbReference>
<evidence type="ECO:0000256" key="6">
    <source>
        <dbReference type="ARBA" id="ARBA00023163"/>
    </source>
</evidence>
<evidence type="ECO:0000313" key="11">
    <source>
        <dbReference type="EMBL" id="AHA73119.1"/>
    </source>
</evidence>
<dbReference type="EMBL" id="CP005935">
    <property type="protein sequence ID" value="AHA73119.1"/>
    <property type="molecule type" value="Genomic_DNA"/>
</dbReference>
<protein>
    <submittedName>
        <fullName evidence="11">DNA-binding response regulator</fullName>
    </submittedName>
</protein>
<evidence type="ECO:0000256" key="7">
    <source>
        <dbReference type="PROSITE-ProRule" id="PRU00169"/>
    </source>
</evidence>
<dbReference type="Gene3D" id="3.40.50.2300">
    <property type="match status" value="1"/>
</dbReference>
<dbReference type="FunFam" id="3.40.50.2300:FF:000001">
    <property type="entry name" value="DNA-binding response regulator PhoB"/>
    <property type="match status" value="1"/>
</dbReference>
<dbReference type="InterPro" id="IPR039420">
    <property type="entry name" value="WalR-like"/>
</dbReference>
<dbReference type="CDD" id="cd00383">
    <property type="entry name" value="trans_reg_C"/>
    <property type="match status" value="1"/>
</dbReference>
<dbReference type="GO" id="GO:0000156">
    <property type="term" value="F:phosphorelay response regulator activity"/>
    <property type="evidence" value="ECO:0007669"/>
    <property type="project" value="TreeGrafter"/>
</dbReference>
<evidence type="ECO:0000256" key="1">
    <source>
        <dbReference type="ARBA" id="ARBA00004496"/>
    </source>
</evidence>
<keyword evidence="2 7" id="KW-0597">Phosphoprotein</keyword>
<feature type="domain" description="Response regulatory" evidence="9">
    <location>
        <begin position="4"/>
        <end position="116"/>
    </location>
</feature>
<dbReference type="SMART" id="SM00862">
    <property type="entry name" value="Trans_reg_C"/>
    <property type="match status" value="1"/>
</dbReference>
<evidence type="ECO:0000256" key="8">
    <source>
        <dbReference type="PROSITE-ProRule" id="PRU01091"/>
    </source>
</evidence>
<dbReference type="Gene3D" id="1.10.10.10">
    <property type="entry name" value="Winged helix-like DNA-binding domain superfamily/Winged helix DNA-binding domain"/>
    <property type="match status" value="1"/>
</dbReference>
<feature type="DNA-binding region" description="OmpR/PhoB-type" evidence="8">
    <location>
        <begin position="127"/>
        <end position="225"/>
    </location>
</feature>
<keyword evidence="5 8" id="KW-0238">DNA-binding</keyword>
<evidence type="ECO:0000256" key="3">
    <source>
        <dbReference type="ARBA" id="ARBA00023012"/>
    </source>
</evidence>
<accession>A0A9W3PH84</accession>
<dbReference type="SMART" id="SM00448">
    <property type="entry name" value="REC"/>
    <property type="match status" value="1"/>
</dbReference>
<organism evidence="11 12">
    <name type="scientific">Bacillus thuringiensis YBT-1518</name>
    <dbReference type="NCBI Taxonomy" id="529122"/>
    <lineage>
        <taxon>Bacteria</taxon>
        <taxon>Bacillati</taxon>
        <taxon>Bacillota</taxon>
        <taxon>Bacilli</taxon>
        <taxon>Bacillales</taxon>
        <taxon>Bacillaceae</taxon>
        <taxon>Bacillus</taxon>
        <taxon>Bacillus cereus group</taxon>
    </lineage>
</organism>
<dbReference type="InterPro" id="IPR011006">
    <property type="entry name" value="CheY-like_superfamily"/>
</dbReference>
<dbReference type="PROSITE" id="PS51755">
    <property type="entry name" value="OMPR_PHOB"/>
    <property type="match status" value="1"/>
</dbReference>
<feature type="domain" description="OmpR/PhoB-type" evidence="10">
    <location>
        <begin position="127"/>
        <end position="225"/>
    </location>
</feature>
<dbReference type="GO" id="GO:0006355">
    <property type="term" value="P:regulation of DNA-templated transcription"/>
    <property type="evidence" value="ECO:0007669"/>
    <property type="project" value="InterPro"/>
</dbReference>
<gene>
    <name evidence="11" type="ORF">YBT1518_19935</name>
</gene>
<comment type="subcellular location">
    <subcellularLocation>
        <location evidence="1">Cytoplasm</location>
    </subcellularLocation>
</comment>
<evidence type="ECO:0000313" key="12">
    <source>
        <dbReference type="Proteomes" id="UP000018566"/>
    </source>
</evidence>
<dbReference type="SUPFAM" id="SSF52172">
    <property type="entry name" value="CheY-like"/>
    <property type="match status" value="1"/>
</dbReference>
<dbReference type="SMR" id="A0A9W3PH84"/>
<dbReference type="KEGG" id="bthu:YBT1518_19935"/>
<dbReference type="Gene3D" id="6.10.250.690">
    <property type="match status" value="1"/>
</dbReference>
<dbReference type="InterPro" id="IPR036388">
    <property type="entry name" value="WH-like_DNA-bd_sf"/>
</dbReference>
<feature type="modified residue" description="4-aspartylphosphate" evidence="7">
    <location>
        <position position="52"/>
    </location>
</feature>
<evidence type="ECO:0000259" key="9">
    <source>
        <dbReference type="PROSITE" id="PS50110"/>
    </source>
</evidence>
<keyword evidence="6" id="KW-0804">Transcription</keyword>
<dbReference type="GO" id="GO:0005829">
    <property type="term" value="C:cytosol"/>
    <property type="evidence" value="ECO:0007669"/>
    <property type="project" value="TreeGrafter"/>
</dbReference>
<evidence type="ECO:0000256" key="4">
    <source>
        <dbReference type="ARBA" id="ARBA00023015"/>
    </source>
</evidence>
<proteinExistence type="predicted"/>
<keyword evidence="4" id="KW-0805">Transcription regulation</keyword>
<evidence type="ECO:0000256" key="2">
    <source>
        <dbReference type="ARBA" id="ARBA00022553"/>
    </source>
</evidence>
<sequence length="226" mass="25932">MNGTILVVDDESEIVDVLSDIFCDRGYKVLKAYNGEQALNHLKTQVDLVILDIMMPKMDGFEFCKVVREQIKCPILFLSAKHSEIDKVKGFTLGGDDYITKPFQVKELIARVEAHLRREKRERVNLQNQRFLGNLTINYLQHDVFIDGVKIDVTSKEFKILELLTVNLGQIFSKEQIYEKIWGLDAVGDLNTIIVHINNLRAKLSLGMSTYHIKTVWGVGYKLEKC</sequence>
<dbReference type="Pfam" id="PF00072">
    <property type="entry name" value="Response_reg"/>
    <property type="match status" value="1"/>
</dbReference>
<dbReference type="GO" id="GO:0000976">
    <property type="term" value="F:transcription cis-regulatory region binding"/>
    <property type="evidence" value="ECO:0007669"/>
    <property type="project" value="TreeGrafter"/>
</dbReference>
<dbReference type="InterPro" id="IPR001789">
    <property type="entry name" value="Sig_transdc_resp-reg_receiver"/>
</dbReference>
<dbReference type="PANTHER" id="PTHR48111:SF2">
    <property type="entry name" value="RESPONSE REGULATOR SAER"/>
    <property type="match status" value="1"/>
</dbReference>
<dbReference type="GO" id="GO:0032993">
    <property type="term" value="C:protein-DNA complex"/>
    <property type="evidence" value="ECO:0007669"/>
    <property type="project" value="TreeGrafter"/>
</dbReference>
<dbReference type="FunFam" id="1.10.10.10:FF:000018">
    <property type="entry name" value="DNA-binding response regulator ResD"/>
    <property type="match status" value="1"/>
</dbReference>
<name>A0A9W3PH84_BACTU</name>
<dbReference type="Proteomes" id="UP000018566">
    <property type="component" value="Chromosome"/>
</dbReference>
<reference evidence="11 12" key="1">
    <citation type="submission" date="2013-05" db="EMBL/GenBank/DDBJ databases">
        <title>Complete genome sequence of Bacillus thuringiensis YBT-1518, a typical strain with high toxicity to nematode.</title>
        <authorList>
            <person name="Wang P."/>
            <person name="Zhang C."/>
            <person name="Guo M."/>
            <person name="Guo S."/>
            <person name="Zhu Y."/>
            <person name="Zheng J."/>
            <person name="Zhu L."/>
            <person name="Ruan L."/>
            <person name="Peng D."/>
            <person name="Sun M."/>
        </authorList>
    </citation>
    <scope>NUCLEOTIDE SEQUENCE [LARGE SCALE GENOMIC DNA]</scope>
    <source>
        <strain evidence="11 12">YBT-1518</strain>
    </source>
</reference>
<dbReference type="PROSITE" id="PS50110">
    <property type="entry name" value="RESPONSE_REGULATORY"/>
    <property type="match status" value="1"/>
</dbReference>
<dbReference type="AlphaFoldDB" id="A0A9W3PH84"/>
<evidence type="ECO:0000256" key="5">
    <source>
        <dbReference type="ARBA" id="ARBA00023125"/>
    </source>
</evidence>
<evidence type="ECO:0000259" key="10">
    <source>
        <dbReference type="PROSITE" id="PS51755"/>
    </source>
</evidence>
<dbReference type="Pfam" id="PF00486">
    <property type="entry name" value="Trans_reg_C"/>
    <property type="match status" value="1"/>
</dbReference>
<dbReference type="PANTHER" id="PTHR48111">
    <property type="entry name" value="REGULATOR OF RPOS"/>
    <property type="match status" value="1"/>
</dbReference>
<keyword evidence="3" id="KW-0902">Two-component regulatory system</keyword>
<dbReference type="RefSeq" id="WP_023522741.1">
    <property type="nucleotide sequence ID" value="NC_022873.1"/>
</dbReference>
<dbReference type="CDD" id="cd17574">
    <property type="entry name" value="REC_OmpR"/>
    <property type="match status" value="1"/>
</dbReference>